<dbReference type="Proteomes" id="UP000299102">
    <property type="component" value="Unassembled WGS sequence"/>
</dbReference>
<proteinExistence type="predicted"/>
<name>A0A4C1X7R5_EUMVA</name>
<evidence type="ECO:0000256" key="1">
    <source>
        <dbReference type="SAM" id="MobiDB-lite"/>
    </source>
</evidence>
<feature type="compositionally biased region" description="Basic and acidic residues" evidence="1">
    <location>
        <begin position="1"/>
        <end position="11"/>
    </location>
</feature>
<accession>A0A4C1X7R5</accession>
<sequence>MNRNLDRDCYRNQKRGRGHVSRGEVRGERARRQHRKNEHCETAAGASAVYTPNERRRRGRRAAGGRGACGGRDICALVVTAASKVTSCAATAQWPEQSQPLLQPCLYFRRGHKSMPRFRAASLHMLSLALGGAAAKEIKGATRRGTVEINGEFSRNRLEKDENLLP</sequence>
<organism evidence="2 3">
    <name type="scientific">Eumeta variegata</name>
    <name type="common">Bagworm moth</name>
    <name type="synonym">Eumeta japonica</name>
    <dbReference type="NCBI Taxonomy" id="151549"/>
    <lineage>
        <taxon>Eukaryota</taxon>
        <taxon>Metazoa</taxon>
        <taxon>Ecdysozoa</taxon>
        <taxon>Arthropoda</taxon>
        <taxon>Hexapoda</taxon>
        <taxon>Insecta</taxon>
        <taxon>Pterygota</taxon>
        <taxon>Neoptera</taxon>
        <taxon>Endopterygota</taxon>
        <taxon>Lepidoptera</taxon>
        <taxon>Glossata</taxon>
        <taxon>Ditrysia</taxon>
        <taxon>Tineoidea</taxon>
        <taxon>Psychidae</taxon>
        <taxon>Oiketicinae</taxon>
        <taxon>Eumeta</taxon>
    </lineage>
</organism>
<dbReference type="AlphaFoldDB" id="A0A4C1X7R5"/>
<reference evidence="2 3" key="1">
    <citation type="journal article" date="2019" name="Commun. Biol.">
        <title>The bagworm genome reveals a unique fibroin gene that provides high tensile strength.</title>
        <authorList>
            <person name="Kono N."/>
            <person name="Nakamura H."/>
            <person name="Ohtoshi R."/>
            <person name="Tomita M."/>
            <person name="Numata K."/>
            <person name="Arakawa K."/>
        </authorList>
    </citation>
    <scope>NUCLEOTIDE SEQUENCE [LARGE SCALE GENOMIC DNA]</scope>
</reference>
<evidence type="ECO:0000313" key="3">
    <source>
        <dbReference type="Proteomes" id="UP000299102"/>
    </source>
</evidence>
<dbReference type="EMBL" id="BGZK01000733">
    <property type="protein sequence ID" value="GBP58384.1"/>
    <property type="molecule type" value="Genomic_DNA"/>
</dbReference>
<evidence type="ECO:0000313" key="2">
    <source>
        <dbReference type="EMBL" id="GBP58384.1"/>
    </source>
</evidence>
<feature type="compositionally biased region" description="Basic and acidic residues" evidence="1">
    <location>
        <begin position="21"/>
        <end position="30"/>
    </location>
</feature>
<protein>
    <submittedName>
        <fullName evidence="2">Uncharacterized protein</fullName>
    </submittedName>
</protein>
<gene>
    <name evidence="2" type="ORF">EVAR_40954_1</name>
</gene>
<comment type="caution">
    <text evidence="2">The sequence shown here is derived from an EMBL/GenBank/DDBJ whole genome shotgun (WGS) entry which is preliminary data.</text>
</comment>
<feature type="region of interest" description="Disordered" evidence="1">
    <location>
        <begin position="1"/>
        <end position="42"/>
    </location>
</feature>
<keyword evidence="3" id="KW-1185">Reference proteome</keyword>